<dbReference type="PROSITE" id="PS51747">
    <property type="entry name" value="CYT_DCMP_DEAMINASES_2"/>
    <property type="match status" value="1"/>
</dbReference>
<dbReference type="PANTHER" id="PTHR11079:SF202">
    <property type="entry name" value="TRNA-SPECIFIC ADENOSINE DEAMINASE"/>
    <property type="match status" value="1"/>
</dbReference>
<gene>
    <name evidence="8" type="primary">tadA</name>
    <name evidence="10" type="ORF">BDZ31_001191</name>
</gene>
<evidence type="ECO:0000313" key="11">
    <source>
        <dbReference type="Proteomes" id="UP000585272"/>
    </source>
</evidence>
<keyword evidence="6 8" id="KW-0862">Zinc</keyword>
<evidence type="ECO:0000256" key="5">
    <source>
        <dbReference type="ARBA" id="ARBA00022801"/>
    </source>
</evidence>
<dbReference type="GO" id="GO:0008270">
    <property type="term" value="F:zinc ion binding"/>
    <property type="evidence" value="ECO:0007669"/>
    <property type="project" value="UniProtKB-UniRule"/>
</dbReference>
<feature type="active site" description="Proton donor" evidence="8">
    <location>
        <position position="60"/>
    </location>
</feature>
<comment type="caution">
    <text evidence="10">The sequence shown here is derived from an EMBL/GenBank/DDBJ whole genome shotgun (WGS) entry which is preliminary data.</text>
</comment>
<feature type="domain" description="CMP/dCMP-type deaminase" evidence="9">
    <location>
        <begin position="7"/>
        <end position="119"/>
    </location>
</feature>
<reference evidence="10 11" key="1">
    <citation type="submission" date="2020-08" db="EMBL/GenBank/DDBJ databases">
        <title>Genomic Encyclopedia of Archaeal and Bacterial Type Strains, Phase II (KMG-II): from individual species to whole genera.</title>
        <authorList>
            <person name="Goeker M."/>
        </authorList>
    </citation>
    <scope>NUCLEOTIDE SEQUENCE [LARGE SCALE GENOMIC DNA]</scope>
    <source>
        <strain evidence="10 11">DSM 23288</strain>
    </source>
</reference>
<dbReference type="EMBL" id="JACHNU010000001">
    <property type="protein sequence ID" value="MBB4661618.1"/>
    <property type="molecule type" value="Genomic_DNA"/>
</dbReference>
<organism evidence="10 11">
    <name type="scientific">Conexibacter arvalis</name>
    <dbReference type="NCBI Taxonomy" id="912552"/>
    <lineage>
        <taxon>Bacteria</taxon>
        <taxon>Bacillati</taxon>
        <taxon>Actinomycetota</taxon>
        <taxon>Thermoleophilia</taxon>
        <taxon>Solirubrobacterales</taxon>
        <taxon>Conexibacteraceae</taxon>
        <taxon>Conexibacter</taxon>
    </lineage>
</organism>
<keyword evidence="4 8" id="KW-0479">Metal-binding</keyword>
<dbReference type="FunFam" id="3.40.140.10:FF:000005">
    <property type="entry name" value="tRNA-specific adenosine deaminase"/>
    <property type="match status" value="1"/>
</dbReference>
<dbReference type="CDD" id="cd01285">
    <property type="entry name" value="nucleoside_deaminase"/>
    <property type="match status" value="1"/>
</dbReference>
<keyword evidence="5 8" id="KW-0378">Hydrolase</keyword>
<dbReference type="PANTHER" id="PTHR11079">
    <property type="entry name" value="CYTOSINE DEAMINASE FAMILY MEMBER"/>
    <property type="match status" value="1"/>
</dbReference>
<protein>
    <recommendedName>
        <fullName evidence="8">tRNA-specific adenosine deaminase</fullName>
        <ecNumber evidence="8">3.5.4.33</ecNumber>
    </recommendedName>
</protein>
<evidence type="ECO:0000256" key="7">
    <source>
        <dbReference type="ARBA" id="ARBA00048045"/>
    </source>
</evidence>
<comment type="cofactor">
    <cofactor evidence="8">
        <name>Zn(2+)</name>
        <dbReference type="ChEBI" id="CHEBI:29105"/>
    </cofactor>
    <text evidence="8">Binds 1 zinc ion per subunit.</text>
</comment>
<dbReference type="AlphaFoldDB" id="A0A840IC33"/>
<dbReference type="EC" id="3.5.4.33" evidence="8"/>
<dbReference type="InterPro" id="IPR002125">
    <property type="entry name" value="CMP_dCMP_dom"/>
</dbReference>
<evidence type="ECO:0000256" key="4">
    <source>
        <dbReference type="ARBA" id="ARBA00022723"/>
    </source>
</evidence>
<dbReference type="InterPro" id="IPR016192">
    <property type="entry name" value="APOBEC/CMP_deaminase_Zn-bd"/>
</dbReference>
<comment type="function">
    <text evidence="8">Catalyzes the deamination of adenosine to inosine at the wobble position 34 of tRNA(Arg2).</text>
</comment>
<name>A0A840IC33_9ACTN</name>
<comment type="subunit">
    <text evidence="2 8">Homodimer.</text>
</comment>
<keyword evidence="11" id="KW-1185">Reference proteome</keyword>
<dbReference type="GO" id="GO:0052717">
    <property type="term" value="F:tRNA-specific adenosine-34 deaminase activity"/>
    <property type="evidence" value="ECO:0007669"/>
    <property type="project" value="UniProtKB-UniRule"/>
</dbReference>
<feature type="binding site" evidence="8">
    <location>
        <position position="91"/>
    </location>
    <ligand>
        <name>Zn(2+)</name>
        <dbReference type="ChEBI" id="CHEBI:29105"/>
        <note>catalytic</note>
    </ligand>
</feature>
<feature type="binding site" evidence="8">
    <location>
        <position position="88"/>
    </location>
    <ligand>
        <name>Zn(2+)</name>
        <dbReference type="ChEBI" id="CHEBI:29105"/>
        <note>catalytic</note>
    </ligand>
</feature>
<evidence type="ECO:0000256" key="2">
    <source>
        <dbReference type="ARBA" id="ARBA00011738"/>
    </source>
</evidence>
<dbReference type="Proteomes" id="UP000585272">
    <property type="component" value="Unassembled WGS sequence"/>
</dbReference>
<dbReference type="InterPro" id="IPR028883">
    <property type="entry name" value="tRNA_aden_deaminase"/>
</dbReference>
<sequence>MSARFFPRDEYFMRLAIREADLALEHDDVPVGAVVVHEGEVVATGHNERELRQDPTAHAEAIALREAARHLGSWRVLDAVLYVTLEPCAMCAGAIVLSRVPRVVFGTWDPKAGAAGSVLSILDHPQLNHRPEVAGGLLADECAAQLRAFFASRR</sequence>
<comment type="catalytic activity">
    <reaction evidence="7 8">
        <text>adenosine(34) in tRNA + H2O + H(+) = inosine(34) in tRNA + NH4(+)</text>
        <dbReference type="Rhea" id="RHEA:43168"/>
        <dbReference type="Rhea" id="RHEA-COMP:10373"/>
        <dbReference type="Rhea" id="RHEA-COMP:10374"/>
        <dbReference type="ChEBI" id="CHEBI:15377"/>
        <dbReference type="ChEBI" id="CHEBI:15378"/>
        <dbReference type="ChEBI" id="CHEBI:28938"/>
        <dbReference type="ChEBI" id="CHEBI:74411"/>
        <dbReference type="ChEBI" id="CHEBI:82852"/>
        <dbReference type="EC" id="3.5.4.33"/>
    </reaction>
</comment>
<keyword evidence="3 8" id="KW-0819">tRNA processing</keyword>
<proteinExistence type="inferred from homology"/>
<feature type="binding site" evidence="8">
    <location>
        <position position="58"/>
    </location>
    <ligand>
        <name>Zn(2+)</name>
        <dbReference type="ChEBI" id="CHEBI:29105"/>
        <note>catalytic</note>
    </ligand>
</feature>
<evidence type="ECO:0000256" key="3">
    <source>
        <dbReference type="ARBA" id="ARBA00022694"/>
    </source>
</evidence>
<dbReference type="HAMAP" id="MF_00972">
    <property type="entry name" value="tRNA_aden_deaminase"/>
    <property type="match status" value="1"/>
</dbReference>
<dbReference type="PROSITE" id="PS00903">
    <property type="entry name" value="CYT_DCMP_DEAMINASES_1"/>
    <property type="match status" value="1"/>
</dbReference>
<dbReference type="InterPro" id="IPR016193">
    <property type="entry name" value="Cytidine_deaminase-like"/>
</dbReference>
<evidence type="ECO:0000256" key="1">
    <source>
        <dbReference type="ARBA" id="ARBA00010669"/>
    </source>
</evidence>
<evidence type="ECO:0000256" key="6">
    <source>
        <dbReference type="ARBA" id="ARBA00022833"/>
    </source>
</evidence>
<dbReference type="Gene3D" id="3.40.140.10">
    <property type="entry name" value="Cytidine Deaminase, domain 2"/>
    <property type="match status" value="1"/>
</dbReference>
<accession>A0A840IC33</accession>
<evidence type="ECO:0000313" key="10">
    <source>
        <dbReference type="EMBL" id="MBB4661618.1"/>
    </source>
</evidence>
<comment type="similarity">
    <text evidence="1">Belongs to the cytidine and deoxycytidylate deaminase family. ADAT2 subfamily.</text>
</comment>
<evidence type="ECO:0000259" key="9">
    <source>
        <dbReference type="PROSITE" id="PS51747"/>
    </source>
</evidence>
<dbReference type="NCBIfam" id="NF008113">
    <property type="entry name" value="PRK10860.1"/>
    <property type="match status" value="1"/>
</dbReference>
<evidence type="ECO:0000256" key="8">
    <source>
        <dbReference type="HAMAP-Rule" id="MF_00972"/>
    </source>
</evidence>
<dbReference type="SUPFAM" id="SSF53927">
    <property type="entry name" value="Cytidine deaminase-like"/>
    <property type="match status" value="1"/>
</dbReference>
<dbReference type="RefSeq" id="WP_183339929.1">
    <property type="nucleotide sequence ID" value="NZ_JACHNU010000001.1"/>
</dbReference>
<dbReference type="Pfam" id="PF00383">
    <property type="entry name" value="dCMP_cyt_deam_1"/>
    <property type="match status" value="1"/>
</dbReference>
<dbReference type="GO" id="GO:0002100">
    <property type="term" value="P:tRNA wobble adenosine to inosine editing"/>
    <property type="evidence" value="ECO:0007669"/>
    <property type="project" value="UniProtKB-UniRule"/>
</dbReference>